<dbReference type="Proteomes" id="UP001054945">
    <property type="component" value="Unassembled WGS sequence"/>
</dbReference>
<name>A0AAV4UH58_CAEEX</name>
<gene>
    <name evidence="1" type="ORF">CEXT_92201</name>
</gene>
<reference evidence="1 2" key="1">
    <citation type="submission" date="2021-06" db="EMBL/GenBank/DDBJ databases">
        <title>Caerostris extrusa draft genome.</title>
        <authorList>
            <person name="Kono N."/>
            <person name="Arakawa K."/>
        </authorList>
    </citation>
    <scope>NUCLEOTIDE SEQUENCE [LARGE SCALE GENOMIC DNA]</scope>
</reference>
<proteinExistence type="predicted"/>
<sequence>MIPFDLPRRICVSCFRMLRGHDYLQQHLNKIGQTTSASCHLCGEDFMNGGHHLICTKLKDAYALKMLLILVFRTYIGQQDSV</sequence>
<evidence type="ECO:0000313" key="2">
    <source>
        <dbReference type="Proteomes" id="UP001054945"/>
    </source>
</evidence>
<accession>A0AAV4UH58</accession>
<comment type="caution">
    <text evidence="1">The sequence shown here is derived from an EMBL/GenBank/DDBJ whole genome shotgun (WGS) entry which is preliminary data.</text>
</comment>
<dbReference type="AlphaFoldDB" id="A0AAV4UH58"/>
<dbReference type="EMBL" id="BPLR01012867">
    <property type="protein sequence ID" value="GIY57176.1"/>
    <property type="molecule type" value="Genomic_DNA"/>
</dbReference>
<protein>
    <submittedName>
        <fullName evidence="1">Uncharacterized protein</fullName>
    </submittedName>
</protein>
<evidence type="ECO:0000313" key="1">
    <source>
        <dbReference type="EMBL" id="GIY57176.1"/>
    </source>
</evidence>
<keyword evidence="2" id="KW-1185">Reference proteome</keyword>
<organism evidence="1 2">
    <name type="scientific">Caerostris extrusa</name>
    <name type="common">Bark spider</name>
    <name type="synonym">Caerostris bankana</name>
    <dbReference type="NCBI Taxonomy" id="172846"/>
    <lineage>
        <taxon>Eukaryota</taxon>
        <taxon>Metazoa</taxon>
        <taxon>Ecdysozoa</taxon>
        <taxon>Arthropoda</taxon>
        <taxon>Chelicerata</taxon>
        <taxon>Arachnida</taxon>
        <taxon>Araneae</taxon>
        <taxon>Araneomorphae</taxon>
        <taxon>Entelegynae</taxon>
        <taxon>Araneoidea</taxon>
        <taxon>Araneidae</taxon>
        <taxon>Caerostris</taxon>
    </lineage>
</organism>